<reference evidence="2" key="1">
    <citation type="submission" date="2016-11" db="UniProtKB">
        <authorList>
            <consortium name="WormBaseParasite"/>
        </authorList>
    </citation>
    <scope>IDENTIFICATION</scope>
</reference>
<sequence>MFLPASSAHSGLLVTMLPVSHRLRQVSPQSVIINAIYGRIFVSAFTGVCRRVCCDRSSTPPVNKGHARVRNMLIERRKQFAFVWLVKGSISENKPNKPSSVSPTGFSCVRLSVLCSLTLLCILLFRAANAHEDGCGFATTSSGGLNFLVISYCLTICETAAEIYGTVKTENIRKTFSRKFQ</sequence>
<organism evidence="1 2">
    <name type="scientific">Heterorhabditis bacteriophora</name>
    <name type="common">Entomopathogenic nematode worm</name>
    <dbReference type="NCBI Taxonomy" id="37862"/>
    <lineage>
        <taxon>Eukaryota</taxon>
        <taxon>Metazoa</taxon>
        <taxon>Ecdysozoa</taxon>
        <taxon>Nematoda</taxon>
        <taxon>Chromadorea</taxon>
        <taxon>Rhabditida</taxon>
        <taxon>Rhabditina</taxon>
        <taxon>Rhabditomorpha</taxon>
        <taxon>Strongyloidea</taxon>
        <taxon>Heterorhabditidae</taxon>
        <taxon>Heterorhabditis</taxon>
    </lineage>
</organism>
<name>A0A1I7WK84_HETBA</name>
<evidence type="ECO:0000313" key="1">
    <source>
        <dbReference type="Proteomes" id="UP000095283"/>
    </source>
</evidence>
<proteinExistence type="predicted"/>
<dbReference type="WBParaSite" id="Hba_05444">
    <property type="protein sequence ID" value="Hba_05444"/>
    <property type="gene ID" value="Hba_05444"/>
</dbReference>
<dbReference type="Proteomes" id="UP000095283">
    <property type="component" value="Unplaced"/>
</dbReference>
<accession>A0A1I7WK84</accession>
<evidence type="ECO:0000313" key="2">
    <source>
        <dbReference type="WBParaSite" id="Hba_05444"/>
    </source>
</evidence>
<protein>
    <submittedName>
        <fullName evidence="2">Secreted protein</fullName>
    </submittedName>
</protein>
<keyword evidence="1" id="KW-1185">Reference proteome</keyword>
<dbReference type="AlphaFoldDB" id="A0A1I7WK84"/>